<dbReference type="PANTHER" id="PTHR30472">
    <property type="entry name" value="FERRIC ENTEROBACTIN TRANSPORT SYSTEM PERMEASE PROTEIN"/>
    <property type="match status" value="1"/>
</dbReference>
<keyword evidence="6 8" id="KW-1133">Transmembrane helix</keyword>
<dbReference type="STRING" id="349521.HCH_03457"/>
<gene>
    <name evidence="9" type="ordered locus">HCH_03457</name>
</gene>
<dbReference type="RefSeq" id="WP_011397272.1">
    <property type="nucleotide sequence ID" value="NC_007645.1"/>
</dbReference>
<dbReference type="HOGENOM" id="CLU_013016_1_1_6"/>
<feature type="transmembrane region" description="Helical" evidence="8">
    <location>
        <begin position="105"/>
        <end position="125"/>
    </location>
</feature>
<keyword evidence="7 8" id="KW-0472">Membrane</keyword>
<dbReference type="GO" id="GO:0022857">
    <property type="term" value="F:transmembrane transporter activity"/>
    <property type="evidence" value="ECO:0007669"/>
    <property type="project" value="InterPro"/>
</dbReference>
<feature type="transmembrane region" description="Helical" evidence="8">
    <location>
        <begin position="21"/>
        <end position="46"/>
    </location>
</feature>
<dbReference type="FunFam" id="1.10.3470.10:FF:000001">
    <property type="entry name" value="Vitamin B12 ABC transporter permease BtuC"/>
    <property type="match status" value="1"/>
</dbReference>
<dbReference type="Proteomes" id="UP000000238">
    <property type="component" value="Chromosome"/>
</dbReference>
<organism evidence="9 10">
    <name type="scientific">Hahella chejuensis (strain KCTC 2396)</name>
    <dbReference type="NCBI Taxonomy" id="349521"/>
    <lineage>
        <taxon>Bacteria</taxon>
        <taxon>Pseudomonadati</taxon>
        <taxon>Pseudomonadota</taxon>
        <taxon>Gammaproteobacteria</taxon>
        <taxon>Oceanospirillales</taxon>
        <taxon>Hahellaceae</taxon>
        <taxon>Hahella</taxon>
    </lineage>
</organism>
<dbReference type="eggNOG" id="COG0609">
    <property type="taxonomic scope" value="Bacteria"/>
</dbReference>
<dbReference type="EMBL" id="CP000155">
    <property type="protein sequence ID" value="ABC30204.1"/>
    <property type="molecule type" value="Genomic_DNA"/>
</dbReference>
<dbReference type="CDD" id="cd06550">
    <property type="entry name" value="TM_ABC_iron-siderophores_like"/>
    <property type="match status" value="1"/>
</dbReference>
<evidence type="ECO:0000256" key="1">
    <source>
        <dbReference type="ARBA" id="ARBA00004651"/>
    </source>
</evidence>
<keyword evidence="3" id="KW-0813">Transport</keyword>
<sequence length="344" mass="36273">MHRLITLRMNRWSVQINPRSATLILLIVAASLTLALIAIATGSLWISPLEVIKELSASEPGDHAFIIETLRLPRVLMAFLAGAALALSGLILQSIIRNPLASPDIIGVTSGASAAAVFFLSFLAGAVSIRWLPVAAILGAACTSLLIYALAWRQGVSPIRLVLIGIGLSAGLSALTTLMIVISPIATSMTAYVWLTGSVYGSEWSDVQALAPWLLILGPLSLLLARTIDIQEMGDAIAINLGVPVQRNRFILLWISVALAGSAVAYTGAIGFVGLIAPHMARRLVDRSFASLAPVAAMIGGGMVALADTIGRTAFLPLDIPAGVFVSGVGAPFFIYLLYRQRHH</sequence>
<evidence type="ECO:0000256" key="2">
    <source>
        <dbReference type="ARBA" id="ARBA00007935"/>
    </source>
</evidence>
<protein>
    <submittedName>
        <fullName evidence="9">ABC-type enterobactin transport system, permease component</fullName>
    </submittedName>
</protein>
<dbReference type="InterPro" id="IPR000522">
    <property type="entry name" value="ABC_transptr_permease_BtuC"/>
</dbReference>
<dbReference type="AlphaFoldDB" id="Q2SGM0"/>
<comment type="subcellular location">
    <subcellularLocation>
        <location evidence="1">Cell membrane</location>
        <topology evidence="1">Multi-pass membrane protein</topology>
    </subcellularLocation>
</comment>
<evidence type="ECO:0000313" key="10">
    <source>
        <dbReference type="Proteomes" id="UP000000238"/>
    </source>
</evidence>
<feature type="transmembrane region" description="Helical" evidence="8">
    <location>
        <begin position="289"/>
        <end position="308"/>
    </location>
</feature>
<evidence type="ECO:0000256" key="7">
    <source>
        <dbReference type="ARBA" id="ARBA00023136"/>
    </source>
</evidence>
<evidence type="ECO:0000256" key="4">
    <source>
        <dbReference type="ARBA" id="ARBA00022475"/>
    </source>
</evidence>
<accession>Q2SGM0</accession>
<evidence type="ECO:0000256" key="3">
    <source>
        <dbReference type="ARBA" id="ARBA00022448"/>
    </source>
</evidence>
<reference evidence="9 10" key="1">
    <citation type="journal article" date="2005" name="Nucleic Acids Res.">
        <title>Genomic blueprint of Hahella chejuensis, a marine microbe producing an algicidal agent.</title>
        <authorList>
            <person name="Jeong H."/>
            <person name="Yim J.H."/>
            <person name="Lee C."/>
            <person name="Choi S.-H."/>
            <person name="Park Y.K."/>
            <person name="Yoon S.H."/>
            <person name="Hur C.-G."/>
            <person name="Kang H.-Y."/>
            <person name="Kim D."/>
            <person name="Lee H.H."/>
            <person name="Park K.H."/>
            <person name="Park S.-H."/>
            <person name="Park H.-S."/>
            <person name="Lee H.K."/>
            <person name="Oh T.K."/>
            <person name="Kim J.F."/>
        </authorList>
    </citation>
    <scope>NUCLEOTIDE SEQUENCE [LARGE SCALE GENOMIC DNA]</scope>
    <source>
        <strain evidence="9 10">KCTC 2396</strain>
    </source>
</reference>
<feature type="transmembrane region" description="Helical" evidence="8">
    <location>
        <begin position="320"/>
        <end position="339"/>
    </location>
</feature>
<comment type="similarity">
    <text evidence="2">Belongs to the binding-protein-dependent transport system permease family. FecCD subfamily.</text>
</comment>
<dbReference type="Gene3D" id="1.10.3470.10">
    <property type="entry name" value="ABC transporter involved in vitamin B12 uptake, BtuC"/>
    <property type="match status" value="1"/>
</dbReference>
<feature type="transmembrane region" description="Helical" evidence="8">
    <location>
        <begin position="162"/>
        <end position="195"/>
    </location>
</feature>
<evidence type="ECO:0000313" key="9">
    <source>
        <dbReference type="EMBL" id="ABC30204.1"/>
    </source>
</evidence>
<evidence type="ECO:0000256" key="8">
    <source>
        <dbReference type="SAM" id="Phobius"/>
    </source>
</evidence>
<dbReference type="Pfam" id="PF01032">
    <property type="entry name" value="FecCD"/>
    <property type="match status" value="1"/>
</dbReference>
<dbReference type="GO" id="GO:0033214">
    <property type="term" value="P:siderophore-iron import into cell"/>
    <property type="evidence" value="ECO:0007669"/>
    <property type="project" value="TreeGrafter"/>
</dbReference>
<dbReference type="OrthoDB" id="9055647at2"/>
<feature type="transmembrane region" description="Helical" evidence="8">
    <location>
        <begin position="75"/>
        <end position="93"/>
    </location>
</feature>
<name>Q2SGM0_HAHCH</name>
<dbReference type="PANTHER" id="PTHR30472:SF24">
    <property type="entry name" value="FERRIC ENTEROBACTIN TRANSPORT SYSTEM PERMEASE PROTEIN FEPG"/>
    <property type="match status" value="1"/>
</dbReference>
<keyword evidence="5 8" id="KW-0812">Transmembrane</keyword>
<dbReference type="GO" id="GO:0005886">
    <property type="term" value="C:plasma membrane"/>
    <property type="evidence" value="ECO:0007669"/>
    <property type="project" value="UniProtKB-SubCell"/>
</dbReference>
<feature type="transmembrane region" description="Helical" evidence="8">
    <location>
        <begin position="251"/>
        <end position="277"/>
    </location>
</feature>
<dbReference type="KEGG" id="hch:HCH_03457"/>
<keyword evidence="4" id="KW-1003">Cell membrane</keyword>
<feature type="transmembrane region" description="Helical" evidence="8">
    <location>
        <begin position="131"/>
        <end position="150"/>
    </location>
</feature>
<dbReference type="InterPro" id="IPR037294">
    <property type="entry name" value="ABC_BtuC-like"/>
</dbReference>
<proteinExistence type="inferred from homology"/>
<dbReference type="SUPFAM" id="SSF81345">
    <property type="entry name" value="ABC transporter involved in vitamin B12 uptake, BtuC"/>
    <property type="match status" value="1"/>
</dbReference>
<evidence type="ECO:0000256" key="6">
    <source>
        <dbReference type="ARBA" id="ARBA00022989"/>
    </source>
</evidence>
<keyword evidence="10" id="KW-1185">Reference proteome</keyword>
<evidence type="ECO:0000256" key="5">
    <source>
        <dbReference type="ARBA" id="ARBA00022692"/>
    </source>
</evidence>